<protein>
    <submittedName>
        <fullName evidence="3">Uncharacterized protein</fullName>
    </submittedName>
</protein>
<proteinExistence type="predicted"/>
<accession>X8DBN1</accession>
<name>X8DBN1_MYCXE</name>
<evidence type="ECO:0000313" key="3">
    <source>
        <dbReference type="EMBL" id="EUA65759.1"/>
    </source>
</evidence>
<comment type="caution">
    <text evidence="3">The sequence shown here is derived from an EMBL/GenBank/DDBJ whole genome shotgun (WGS) entry which is preliminary data.</text>
</comment>
<feature type="transmembrane region" description="Helical" evidence="2">
    <location>
        <begin position="117"/>
        <end position="135"/>
    </location>
</feature>
<evidence type="ECO:0000256" key="1">
    <source>
        <dbReference type="SAM" id="MobiDB-lite"/>
    </source>
</evidence>
<evidence type="ECO:0000256" key="2">
    <source>
        <dbReference type="SAM" id="Phobius"/>
    </source>
</evidence>
<feature type="region of interest" description="Disordered" evidence="1">
    <location>
        <begin position="26"/>
        <end position="61"/>
    </location>
</feature>
<keyword evidence="2" id="KW-0472">Membrane</keyword>
<keyword evidence="2" id="KW-0812">Transmembrane</keyword>
<dbReference type="PATRIC" id="fig|1299334.3.peg.2319"/>
<reference evidence="3" key="1">
    <citation type="submission" date="2014-01" db="EMBL/GenBank/DDBJ databases">
        <authorList>
            <person name="Brown-Elliot B."/>
            <person name="Wallace R."/>
            <person name="Lenaerts A."/>
            <person name="Ordway D."/>
            <person name="DeGroote M.A."/>
            <person name="Parker T."/>
            <person name="Sizemore C."/>
            <person name="Tallon L.J."/>
            <person name="Sadzewicz L.K."/>
            <person name="Sengamalay N."/>
            <person name="Fraser C.M."/>
            <person name="Hine E."/>
            <person name="Shefchek K.A."/>
            <person name="Das S.P."/>
            <person name="Tettelin H."/>
        </authorList>
    </citation>
    <scope>NUCLEOTIDE SEQUENCE [LARGE SCALE GENOMIC DNA]</scope>
    <source>
        <strain evidence="3">4042</strain>
    </source>
</reference>
<dbReference type="EMBL" id="JAOB01000026">
    <property type="protein sequence ID" value="EUA65759.1"/>
    <property type="molecule type" value="Genomic_DNA"/>
</dbReference>
<sequence>MMRDRRATHRAKTVSSRVALANLALLQHRGKGRERDGATVDPVGGRGAPGGRSHRTVGAGVGFAGGRRIHRMRQCNSVEPARSEGQDSPDIPIVSQLVPHRNYVAECNSELSGRRSWSIPLTVIGAITVVGALFVRRPGTAVVGDV</sequence>
<gene>
    <name evidence="3" type="ORF">I553_8159</name>
</gene>
<organism evidence="3">
    <name type="scientific">Mycobacterium xenopi 4042</name>
    <dbReference type="NCBI Taxonomy" id="1299334"/>
    <lineage>
        <taxon>Bacteria</taxon>
        <taxon>Bacillati</taxon>
        <taxon>Actinomycetota</taxon>
        <taxon>Actinomycetes</taxon>
        <taxon>Mycobacteriales</taxon>
        <taxon>Mycobacteriaceae</taxon>
        <taxon>Mycobacterium</taxon>
    </lineage>
</organism>
<keyword evidence="2" id="KW-1133">Transmembrane helix</keyword>
<dbReference type="AlphaFoldDB" id="X8DBN1"/>